<gene>
    <name evidence="1" type="ORF">NUW58_g9804</name>
</gene>
<sequence length="113" mass="12800">MVPTARCTRRVAAKKAAATAAAAVREPQRDDVQRVPEVLAREYLGRRRRDNAYCPADREDNGHRRQLDELPVGAPRIPREVGDIHAERRPCSRYARHAGKPEPEDSCRARKHA</sequence>
<name>A0ACC1MSW2_9PEZI</name>
<protein>
    <submittedName>
        <fullName evidence="1">Uncharacterized protein</fullName>
    </submittedName>
</protein>
<reference evidence="1" key="1">
    <citation type="submission" date="2022-10" db="EMBL/GenBank/DDBJ databases">
        <title>Genome Sequence of Xylaria curta.</title>
        <authorList>
            <person name="Buettner E."/>
        </authorList>
    </citation>
    <scope>NUCLEOTIDE SEQUENCE</scope>
    <source>
        <strain evidence="1">Babe10</strain>
    </source>
</reference>
<dbReference type="EMBL" id="JAPDGR010003786">
    <property type="protein sequence ID" value="KAJ2970092.1"/>
    <property type="molecule type" value="Genomic_DNA"/>
</dbReference>
<keyword evidence="2" id="KW-1185">Reference proteome</keyword>
<comment type="caution">
    <text evidence="1">The sequence shown here is derived from an EMBL/GenBank/DDBJ whole genome shotgun (WGS) entry which is preliminary data.</text>
</comment>
<evidence type="ECO:0000313" key="1">
    <source>
        <dbReference type="EMBL" id="KAJ2970092.1"/>
    </source>
</evidence>
<organism evidence="1 2">
    <name type="scientific">Xylaria curta</name>
    <dbReference type="NCBI Taxonomy" id="42375"/>
    <lineage>
        <taxon>Eukaryota</taxon>
        <taxon>Fungi</taxon>
        <taxon>Dikarya</taxon>
        <taxon>Ascomycota</taxon>
        <taxon>Pezizomycotina</taxon>
        <taxon>Sordariomycetes</taxon>
        <taxon>Xylariomycetidae</taxon>
        <taxon>Xylariales</taxon>
        <taxon>Xylariaceae</taxon>
        <taxon>Xylaria</taxon>
    </lineage>
</organism>
<proteinExistence type="predicted"/>
<evidence type="ECO:0000313" key="2">
    <source>
        <dbReference type="Proteomes" id="UP001143856"/>
    </source>
</evidence>
<dbReference type="Proteomes" id="UP001143856">
    <property type="component" value="Unassembled WGS sequence"/>
</dbReference>
<accession>A0ACC1MSW2</accession>